<gene>
    <name evidence="2" type="ORF">HPB48_003151</name>
</gene>
<feature type="region of interest" description="Disordered" evidence="1">
    <location>
        <begin position="106"/>
        <end position="157"/>
    </location>
</feature>
<dbReference type="AlphaFoldDB" id="A0A9J6GRF4"/>
<dbReference type="VEuPathDB" id="VectorBase:HLOH_042817"/>
<sequence>MMRVKTDPSPFPERTPSPRAAAHKCRFTGKKKREGKSRAVLTVTGVKQRFSWRVLRGESTAGGRGAVEEGGGGGEGKKSGAMKGATQQQQQPTRFVSAPTWLFYPGGPKRETLASPKNWAKRGQPGKSESGSVESAPPLEPAASSDDDAGPRTPPALKAAPISQRFLAVVASIEVAHPEGLVSARVIFVRNLLPPDLCTEKVRTSGLVRIARLFGPPSSWKETGSSFWSLCPGDAESRQTRAKRSTWSPLNSARCMRDRMHRLHVSQRLSSMHARRSRCHLVAVFWCSDPHQLLKKLLQFINVDVITGLVGQLINFEAILRHFSPPSAKKTTTTAASQPTVMMMSDQPPVPSPAPTAFPTLPPIPVTPEMEAGPVSDCLCANAAPSERCSRWEAADAKRSA</sequence>
<feature type="region of interest" description="Disordered" evidence="1">
    <location>
        <begin position="56"/>
        <end position="94"/>
    </location>
</feature>
<dbReference type="EMBL" id="JABSTR010000011">
    <property type="protein sequence ID" value="KAH9381174.1"/>
    <property type="molecule type" value="Genomic_DNA"/>
</dbReference>
<organism evidence="2 3">
    <name type="scientific">Haemaphysalis longicornis</name>
    <name type="common">Bush tick</name>
    <dbReference type="NCBI Taxonomy" id="44386"/>
    <lineage>
        <taxon>Eukaryota</taxon>
        <taxon>Metazoa</taxon>
        <taxon>Ecdysozoa</taxon>
        <taxon>Arthropoda</taxon>
        <taxon>Chelicerata</taxon>
        <taxon>Arachnida</taxon>
        <taxon>Acari</taxon>
        <taxon>Parasitiformes</taxon>
        <taxon>Ixodida</taxon>
        <taxon>Ixodoidea</taxon>
        <taxon>Ixodidae</taxon>
        <taxon>Haemaphysalinae</taxon>
        <taxon>Haemaphysalis</taxon>
    </lineage>
</organism>
<evidence type="ECO:0000256" key="1">
    <source>
        <dbReference type="SAM" id="MobiDB-lite"/>
    </source>
</evidence>
<accession>A0A9J6GRF4</accession>
<keyword evidence="3" id="KW-1185">Reference proteome</keyword>
<feature type="compositionally biased region" description="Basic residues" evidence="1">
    <location>
        <begin position="21"/>
        <end position="35"/>
    </location>
</feature>
<evidence type="ECO:0000313" key="2">
    <source>
        <dbReference type="EMBL" id="KAH9381174.1"/>
    </source>
</evidence>
<feature type="compositionally biased region" description="Gly residues" evidence="1">
    <location>
        <begin position="60"/>
        <end position="74"/>
    </location>
</feature>
<dbReference type="Proteomes" id="UP000821853">
    <property type="component" value="Chromosome 9"/>
</dbReference>
<protein>
    <submittedName>
        <fullName evidence="2">Uncharacterized protein</fullName>
    </submittedName>
</protein>
<feature type="region of interest" description="Disordered" evidence="1">
    <location>
        <begin position="1"/>
        <end position="39"/>
    </location>
</feature>
<comment type="caution">
    <text evidence="2">The sequence shown here is derived from an EMBL/GenBank/DDBJ whole genome shotgun (WGS) entry which is preliminary data.</text>
</comment>
<evidence type="ECO:0000313" key="3">
    <source>
        <dbReference type="Proteomes" id="UP000821853"/>
    </source>
</evidence>
<reference evidence="2 3" key="1">
    <citation type="journal article" date="2020" name="Cell">
        <title>Large-Scale Comparative Analyses of Tick Genomes Elucidate Their Genetic Diversity and Vector Capacities.</title>
        <authorList>
            <consortium name="Tick Genome and Microbiome Consortium (TIGMIC)"/>
            <person name="Jia N."/>
            <person name="Wang J."/>
            <person name="Shi W."/>
            <person name="Du L."/>
            <person name="Sun Y."/>
            <person name="Zhan W."/>
            <person name="Jiang J.F."/>
            <person name="Wang Q."/>
            <person name="Zhang B."/>
            <person name="Ji P."/>
            <person name="Bell-Sakyi L."/>
            <person name="Cui X.M."/>
            <person name="Yuan T.T."/>
            <person name="Jiang B.G."/>
            <person name="Yang W.F."/>
            <person name="Lam T.T."/>
            <person name="Chang Q.C."/>
            <person name="Ding S.J."/>
            <person name="Wang X.J."/>
            <person name="Zhu J.G."/>
            <person name="Ruan X.D."/>
            <person name="Zhao L."/>
            <person name="Wei J.T."/>
            <person name="Ye R.Z."/>
            <person name="Que T.C."/>
            <person name="Du C.H."/>
            <person name="Zhou Y.H."/>
            <person name="Cheng J.X."/>
            <person name="Dai P.F."/>
            <person name="Guo W.B."/>
            <person name="Han X.H."/>
            <person name="Huang E.J."/>
            <person name="Li L.F."/>
            <person name="Wei W."/>
            <person name="Gao Y.C."/>
            <person name="Liu J.Z."/>
            <person name="Shao H.Z."/>
            <person name="Wang X."/>
            <person name="Wang C.C."/>
            <person name="Yang T.C."/>
            <person name="Huo Q.B."/>
            <person name="Li W."/>
            <person name="Chen H.Y."/>
            <person name="Chen S.E."/>
            <person name="Zhou L.G."/>
            <person name="Ni X.B."/>
            <person name="Tian J.H."/>
            <person name="Sheng Y."/>
            <person name="Liu T."/>
            <person name="Pan Y.S."/>
            <person name="Xia L.Y."/>
            <person name="Li J."/>
            <person name="Zhao F."/>
            <person name="Cao W.C."/>
        </authorList>
    </citation>
    <scope>NUCLEOTIDE SEQUENCE [LARGE SCALE GENOMIC DNA]</scope>
    <source>
        <strain evidence="2">HaeL-2018</strain>
    </source>
</reference>
<proteinExistence type="predicted"/>
<name>A0A9J6GRF4_HAELO</name>